<comment type="caution">
    <text evidence="10">The sequence shown here is derived from an EMBL/GenBank/DDBJ whole genome shotgun (WGS) entry which is preliminary data.</text>
</comment>
<keyword evidence="2" id="KW-0597">Phosphoprotein</keyword>
<dbReference type="PANTHER" id="PTHR46198:SF4">
    <property type="entry name" value="PROTEIN-TYROSINE-PHOSPHATASE"/>
    <property type="match status" value="1"/>
</dbReference>
<dbReference type="GO" id="GO:0048666">
    <property type="term" value="P:neuron development"/>
    <property type="evidence" value="ECO:0007669"/>
    <property type="project" value="UniProtKB-ARBA"/>
</dbReference>
<dbReference type="SUPFAM" id="SSF52799">
    <property type="entry name" value="(Phosphotyrosine protein) phosphatases II"/>
    <property type="match status" value="1"/>
</dbReference>
<dbReference type="InterPro" id="IPR016130">
    <property type="entry name" value="Tyr_Pase_AS"/>
</dbReference>
<feature type="binding site" evidence="6">
    <location>
        <position position="345"/>
    </location>
    <ligand>
        <name>substrate</name>
    </ligand>
</feature>
<dbReference type="PROSITE" id="PS00383">
    <property type="entry name" value="TYR_PHOSPHATASE_1"/>
    <property type="match status" value="1"/>
</dbReference>
<keyword evidence="7" id="KW-0472">Membrane</keyword>
<feature type="binding site" evidence="6">
    <location>
        <begin position="406"/>
        <end position="412"/>
    </location>
    <ligand>
        <name>substrate</name>
    </ligand>
</feature>
<dbReference type="InterPro" id="IPR000387">
    <property type="entry name" value="Tyr_Pase_dom"/>
</dbReference>
<keyword evidence="7" id="KW-1133">Transmembrane helix</keyword>
<dbReference type="GO" id="GO:0007165">
    <property type="term" value="P:signal transduction"/>
    <property type="evidence" value="ECO:0007669"/>
    <property type="project" value="TreeGrafter"/>
</dbReference>
<dbReference type="CDD" id="cd14547">
    <property type="entry name" value="PTPc-KIM"/>
    <property type="match status" value="1"/>
</dbReference>
<dbReference type="PRINTS" id="PR01778">
    <property type="entry name" value="KIMPTPASE"/>
</dbReference>
<name>A0AAN9YXJ8_9ORTH</name>
<evidence type="ECO:0000256" key="1">
    <source>
        <dbReference type="ARBA" id="ARBA00013064"/>
    </source>
</evidence>
<evidence type="ECO:0000256" key="4">
    <source>
        <dbReference type="ARBA" id="ARBA00022912"/>
    </source>
</evidence>
<dbReference type="Gene3D" id="3.90.190.10">
    <property type="entry name" value="Protein tyrosine phosphatase superfamily"/>
    <property type="match status" value="1"/>
</dbReference>
<dbReference type="SMART" id="SM00404">
    <property type="entry name" value="PTPc_motif"/>
    <property type="match status" value="1"/>
</dbReference>
<evidence type="ECO:0000313" key="11">
    <source>
        <dbReference type="Proteomes" id="UP001378592"/>
    </source>
</evidence>
<evidence type="ECO:0000313" key="10">
    <source>
        <dbReference type="EMBL" id="KAK7790690.1"/>
    </source>
</evidence>
<dbReference type="InterPro" id="IPR003595">
    <property type="entry name" value="Tyr_Pase_cat"/>
</dbReference>
<evidence type="ECO:0000259" key="8">
    <source>
        <dbReference type="PROSITE" id="PS50055"/>
    </source>
</evidence>
<protein>
    <recommendedName>
        <fullName evidence="1">protein-tyrosine-phosphatase</fullName>
        <ecNumber evidence="1">3.1.3.48</ecNumber>
    </recommendedName>
</protein>
<evidence type="ECO:0000256" key="3">
    <source>
        <dbReference type="ARBA" id="ARBA00022801"/>
    </source>
</evidence>
<dbReference type="SMART" id="SM00194">
    <property type="entry name" value="PTPc"/>
    <property type="match status" value="1"/>
</dbReference>
<dbReference type="GO" id="GO:0005886">
    <property type="term" value="C:plasma membrane"/>
    <property type="evidence" value="ECO:0007669"/>
    <property type="project" value="TreeGrafter"/>
</dbReference>
<proteinExistence type="predicted"/>
<keyword evidence="4" id="KW-0904">Protein phosphatase</keyword>
<evidence type="ECO:0000256" key="2">
    <source>
        <dbReference type="ARBA" id="ARBA00022553"/>
    </source>
</evidence>
<dbReference type="PROSITE" id="PS50055">
    <property type="entry name" value="TYR_PHOSPHATASE_PTP"/>
    <property type="match status" value="1"/>
</dbReference>
<evidence type="ECO:0000256" key="5">
    <source>
        <dbReference type="PIRSR" id="PIRSR608356-50"/>
    </source>
</evidence>
<feature type="transmembrane region" description="Helical" evidence="7">
    <location>
        <begin position="27"/>
        <end position="50"/>
    </location>
</feature>
<dbReference type="EC" id="3.1.3.48" evidence="1"/>
<dbReference type="GO" id="GO:0004725">
    <property type="term" value="F:protein tyrosine phosphatase activity"/>
    <property type="evidence" value="ECO:0007669"/>
    <property type="project" value="UniProtKB-EC"/>
</dbReference>
<evidence type="ECO:0000256" key="6">
    <source>
        <dbReference type="PIRSR" id="PIRSR608356-51"/>
    </source>
</evidence>
<accession>A0AAN9YXJ8</accession>
<dbReference type="Pfam" id="PF00102">
    <property type="entry name" value="Y_phosphatase"/>
    <property type="match status" value="1"/>
</dbReference>
<dbReference type="PRINTS" id="PR00700">
    <property type="entry name" value="PRTYPHPHTASE"/>
</dbReference>
<dbReference type="InterPro" id="IPR008356">
    <property type="entry name" value="Tyr_Pase_KIM-con"/>
</dbReference>
<keyword evidence="7" id="KW-0812">Transmembrane</keyword>
<feature type="domain" description="Tyrosine-protein phosphatase" evidence="8">
    <location>
        <begin position="204"/>
        <end position="465"/>
    </location>
</feature>
<dbReference type="Proteomes" id="UP001378592">
    <property type="component" value="Unassembled WGS sequence"/>
</dbReference>
<evidence type="ECO:0000259" key="9">
    <source>
        <dbReference type="PROSITE" id="PS50056"/>
    </source>
</evidence>
<dbReference type="InterPro" id="IPR029021">
    <property type="entry name" value="Prot-tyrosine_phosphatase-like"/>
</dbReference>
<keyword evidence="3" id="KW-0378">Hydrolase</keyword>
<dbReference type="GO" id="GO:0005829">
    <property type="term" value="C:cytosol"/>
    <property type="evidence" value="ECO:0007669"/>
    <property type="project" value="TreeGrafter"/>
</dbReference>
<dbReference type="InterPro" id="IPR000242">
    <property type="entry name" value="PTP_cat"/>
</dbReference>
<dbReference type="AlphaFoldDB" id="A0AAN9YXJ8"/>
<organism evidence="10 11">
    <name type="scientific">Gryllus longicercus</name>
    <dbReference type="NCBI Taxonomy" id="2509291"/>
    <lineage>
        <taxon>Eukaryota</taxon>
        <taxon>Metazoa</taxon>
        <taxon>Ecdysozoa</taxon>
        <taxon>Arthropoda</taxon>
        <taxon>Hexapoda</taxon>
        <taxon>Insecta</taxon>
        <taxon>Pterygota</taxon>
        <taxon>Neoptera</taxon>
        <taxon>Polyneoptera</taxon>
        <taxon>Orthoptera</taxon>
        <taxon>Ensifera</taxon>
        <taxon>Gryllidea</taxon>
        <taxon>Grylloidea</taxon>
        <taxon>Gryllidae</taxon>
        <taxon>Gryllinae</taxon>
        <taxon>Gryllus</taxon>
    </lineage>
</organism>
<feature type="binding site" evidence="6">
    <location>
        <position position="450"/>
    </location>
    <ligand>
        <name>substrate</name>
    </ligand>
</feature>
<dbReference type="GO" id="GO:0019901">
    <property type="term" value="F:protein kinase binding"/>
    <property type="evidence" value="ECO:0007669"/>
    <property type="project" value="TreeGrafter"/>
</dbReference>
<evidence type="ECO:0000256" key="7">
    <source>
        <dbReference type="SAM" id="Phobius"/>
    </source>
</evidence>
<sequence>MNMNTMVETRETVMTWNDIGKAWYANWQLAALIIIGAVGLLTAVVVLLWLKNQMLSTSKHRELAGGRSESQEWIFHPVMKPPLEACDSAGVQPVSSLPSLPEVMTRQEERRPEPRRIKAKGLLERRGSSASLTIDLHPSQENLASVAIPTRECTAEEYLLSAGNVLSRAQLRSCLKDCRVLHREFWDIPSNHPEKSEVAGSGTKNRYRSILPNERSRVRLPSASDDLLAGYINANYIRGYDGEERAYIGTQGPLPHTVADFWLMIWHECCPAIVMITKFWEKGRPKCEQYFPQGEPNSESVVYGELTVQVTKIVIRDGYTIRELLVQHGEEKRHVLHFWYDTWPDHKTPPSAHSLVAMAREVEGMRQHPLSPGSCPATPRVIQEGLLRQLDDGPEWLAGGPVAVHCSAGLGRTGCFIALSIGMCQLLEENNVDILGIVCQMRYDRGGMIQTAEQYEFVHRALCLFERSLPDQSGE</sequence>
<dbReference type="PROSITE" id="PS50056">
    <property type="entry name" value="TYR_PHOSPHATASE_2"/>
    <property type="match status" value="1"/>
</dbReference>
<reference evidence="10 11" key="1">
    <citation type="submission" date="2024-03" db="EMBL/GenBank/DDBJ databases">
        <title>The genome assembly and annotation of the cricket Gryllus longicercus Weissman &amp; Gray.</title>
        <authorList>
            <person name="Szrajer S."/>
            <person name="Gray D."/>
            <person name="Ylla G."/>
        </authorList>
    </citation>
    <scope>NUCLEOTIDE SEQUENCE [LARGE SCALE GENOMIC DNA]</scope>
    <source>
        <strain evidence="10">DAG 2021-001</strain>
        <tissue evidence="10">Whole body minus gut</tissue>
    </source>
</reference>
<gene>
    <name evidence="10" type="ORF">R5R35_009595</name>
</gene>
<feature type="active site" description="Phosphocysteine intermediate" evidence="5">
    <location>
        <position position="406"/>
    </location>
</feature>
<dbReference type="EMBL" id="JAZDUA010000598">
    <property type="protein sequence ID" value="KAK7790690.1"/>
    <property type="molecule type" value="Genomic_DNA"/>
</dbReference>
<dbReference type="GO" id="GO:0030054">
    <property type="term" value="C:cell junction"/>
    <property type="evidence" value="ECO:0007669"/>
    <property type="project" value="TreeGrafter"/>
</dbReference>
<dbReference type="PANTHER" id="PTHR46198">
    <property type="entry name" value="PROTEIN-TYROSINE-PHOSPHATASE"/>
    <property type="match status" value="1"/>
</dbReference>
<keyword evidence="11" id="KW-1185">Reference proteome</keyword>
<feature type="domain" description="Tyrosine specific protein phosphatases" evidence="9">
    <location>
        <begin position="399"/>
        <end position="456"/>
    </location>
</feature>